<dbReference type="eggNOG" id="COG0346">
    <property type="taxonomic scope" value="Bacteria"/>
</dbReference>
<dbReference type="Pfam" id="PF18029">
    <property type="entry name" value="Glyoxalase_6"/>
    <property type="match status" value="1"/>
</dbReference>
<dbReference type="AlphaFoldDB" id="K6WUT6"/>
<dbReference type="CDD" id="cd06587">
    <property type="entry name" value="VOC"/>
    <property type="match status" value="1"/>
</dbReference>
<dbReference type="PROSITE" id="PS51819">
    <property type="entry name" value="VOC"/>
    <property type="match status" value="1"/>
</dbReference>
<dbReference type="InterPro" id="IPR041581">
    <property type="entry name" value="Glyoxalase_6"/>
</dbReference>
<evidence type="ECO:0000313" key="3">
    <source>
        <dbReference type="Proteomes" id="UP000008366"/>
    </source>
</evidence>
<evidence type="ECO:0000313" key="2">
    <source>
        <dbReference type="EMBL" id="GAB97616.1"/>
    </source>
</evidence>
<proteinExistence type="predicted"/>
<accession>K6WUT6</accession>
<keyword evidence="3" id="KW-1185">Reference proteome</keyword>
<dbReference type="OrthoDB" id="5524593at2"/>
<gene>
    <name evidence="2" type="ORF">KILIM_075_00350</name>
</gene>
<dbReference type="EMBL" id="BAHD01000075">
    <property type="protein sequence ID" value="GAB97616.1"/>
    <property type="molecule type" value="Genomic_DNA"/>
</dbReference>
<dbReference type="PANTHER" id="PTHR35908:SF1">
    <property type="entry name" value="CONSERVED PROTEIN"/>
    <property type="match status" value="1"/>
</dbReference>
<evidence type="ECO:0000259" key="1">
    <source>
        <dbReference type="PROSITE" id="PS51819"/>
    </source>
</evidence>
<dbReference type="Gene3D" id="3.10.180.10">
    <property type="entry name" value="2,3-Dihydroxybiphenyl 1,2-Dioxygenase, domain 1"/>
    <property type="match status" value="1"/>
</dbReference>
<organism evidence="2 3">
    <name type="scientific">Kineosphaera limosa NBRC 100340</name>
    <dbReference type="NCBI Taxonomy" id="1184609"/>
    <lineage>
        <taxon>Bacteria</taxon>
        <taxon>Bacillati</taxon>
        <taxon>Actinomycetota</taxon>
        <taxon>Actinomycetes</taxon>
        <taxon>Micrococcales</taxon>
        <taxon>Dermatophilaceae</taxon>
        <taxon>Kineosphaera</taxon>
    </lineage>
</organism>
<dbReference type="STRING" id="1184609.KILIM_075_00350"/>
<name>K6WUT6_9MICO</name>
<dbReference type="PANTHER" id="PTHR35908">
    <property type="entry name" value="HYPOTHETICAL FUSION PROTEIN"/>
    <property type="match status" value="1"/>
</dbReference>
<dbReference type="InterPro" id="IPR037523">
    <property type="entry name" value="VOC_core"/>
</dbReference>
<sequence>MIPLTVDQIVIDSRHPEESARFWGALTGSPWGTRPDGWAWVEATPRLSFQPVPEPKTGKSPVHLDLRTTDPDRAADQAVGLGATVLNSFHDDQGYVIVIADPEGLEFCLTCPAGLADD</sequence>
<comment type="caution">
    <text evidence="2">The sequence shown here is derived from an EMBL/GenBank/DDBJ whole genome shotgun (WGS) entry which is preliminary data.</text>
</comment>
<dbReference type="SUPFAM" id="SSF54593">
    <property type="entry name" value="Glyoxalase/Bleomycin resistance protein/Dihydroxybiphenyl dioxygenase"/>
    <property type="match status" value="1"/>
</dbReference>
<dbReference type="Proteomes" id="UP000008366">
    <property type="component" value="Unassembled WGS sequence"/>
</dbReference>
<protein>
    <recommendedName>
        <fullName evidence="1">VOC domain-containing protein</fullName>
    </recommendedName>
</protein>
<reference evidence="2 3" key="1">
    <citation type="submission" date="2012-08" db="EMBL/GenBank/DDBJ databases">
        <title>Whole genome shotgun sequence of Kineosphaera limosa NBRC 100340.</title>
        <authorList>
            <person name="Yoshida I."/>
            <person name="Isaki S."/>
            <person name="Hosoyama A."/>
            <person name="Tsuchikane K."/>
            <person name="Katsumata H."/>
            <person name="Ando Y."/>
            <person name="Ohji S."/>
            <person name="Hamada M."/>
            <person name="Tamura T."/>
            <person name="Yamazoe A."/>
            <person name="Yamazaki S."/>
            <person name="Fujita N."/>
        </authorList>
    </citation>
    <scope>NUCLEOTIDE SEQUENCE [LARGE SCALE GENOMIC DNA]</scope>
    <source>
        <strain evidence="2 3">NBRC 100340</strain>
    </source>
</reference>
<feature type="domain" description="VOC" evidence="1">
    <location>
        <begin position="5"/>
        <end position="112"/>
    </location>
</feature>
<dbReference type="InterPro" id="IPR029068">
    <property type="entry name" value="Glyas_Bleomycin-R_OHBP_Dase"/>
</dbReference>